<reference evidence="2" key="3">
    <citation type="journal article" date="2017" name="Nature">
        <title>Genome sequence of the progenitor of the wheat D genome Aegilops tauschii.</title>
        <authorList>
            <person name="Luo M.C."/>
            <person name="Gu Y.Q."/>
            <person name="Puiu D."/>
            <person name="Wang H."/>
            <person name="Twardziok S.O."/>
            <person name="Deal K.R."/>
            <person name="Huo N."/>
            <person name="Zhu T."/>
            <person name="Wang L."/>
            <person name="Wang Y."/>
            <person name="McGuire P.E."/>
            <person name="Liu S."/>
            <person name="Long H."/>
            <person name="Ramasamy R.K."/>
            <person name="Rodriguez J.C."/>
            <person name="Van S.L."/>
            <person name="Yuan L."/>
            <person name="Wang Z."/>
            <person name="Xia Z."/>
            <person name="Xiao L."/>
            <person name="Anderson O.D."/>
            <person name="Ouyang S."/>
            <person name="Liang Y."/>
            <person name="Zimin A.V."/>
            <person name="Pertea G."/>
            <person name="Qi P."/>
            <person name="Bennetzen J.L."/>
            <person name="Dai X."/>
            <person name="Dawson M.W."/>
            <person name="Muller H.G."/>
            <person name="Kugler K."/>
            <person name="Rivarola-Duarte L."/>
            <person name="Spannagl M."/>
            <person name="Mayer K.F.X."/>
            <person name="Lu F.H."/>
            <person name="Bevan M.W."/>
            <person name="Leroy P."/>
            <person name="Li P."/>
            <person name="You F.M."/>
            <person name="Sun Q."/>
            <person name="Liu Z."/>
            <person name="Lyons E."/>
            <person name="Wicker T."/>
            <person name="Salzberg S.L."/>
            <person name="Devos K.M."/>
            <person name="Dvorak J."/>
        </authorList>
    </citation>
    <scope>NUCLEOTIDE SEQUENCE [LARGE SCALE GENOMIC DNA]</scope>
    <source>
        <strain evidence="2">cv. AL8/78</strain>
    </source>
</reference>
<accession>A0A453IIT1</accession>
<protein>
    <submittedName>
        <fullName evidence="2">Uncharacterized protein</fullName>
    </submittedName>
</protein>
<dbReference type="AlphaFoldDB" id="A0A453IIT1"/>
<evidence type="ECO:0000313" key="3">
    <source>
        <dbReference type="Proteomes" id="UP000015105"/>
    </source>
</evidence>
<reference evidence="2" key="4">
    <citation type="submission" date="2019-03" db="UniProtKB">
        <authorList>
            <consortium name="EnsemblPlants"/>
        </authorList>
    </citation>
    <scope>IDENTIFICATION</scope>
</reference>
<dbReference type="PANTHER" id="PTHR33935">
    <property type="entry name" value="OS10G0148100 PROTEIN"/>
    <property type="match status" value="1"/>
</dbReference>
<sequence length="82" mass="8672">MDWGYHSPSKSTFRHTEFANGVKEKQSLIGPFSICYLLVSGLQVAVKCKNGKGEYESKSVGPVDKSGAFSVPLDASSGTAAS</sequence>
<reference evidence="3" key="2">
    <citation type="journal article" date="2017" name="Nat. Plants">
        <title>The Aegilops tauschii genome reveals multiple impacts of transposons.</title>
        <authorList>
            <person name="Zhao G."/>
            <person name="Zou C."/>
            <person name="Li K."/>
            <person name="Wang K."/>
            <person name="Li T."/>
            <person name="Gao L."/>
            <person name="Zhang X."/>
            <person name="Wang H."/>
            <person name="Yang Z."/>
            <person name="Liu X."/>
            <person name="Jiang W."/>
            <person name="Mao L."/>
            <person name="Kong X."/>
            <person name="Jiao Y."/>
            <person name="Jia J."/>
        </authorList>
    </citation>
    <scope>NUCLEOTIDE SEQUENCE [LARGE SCALE GENOMIC DNA]</scope>
    <source>
        <strain evidence="3">cv. AL8/78</strain>
    </source>
</reference>
<dbReference type="Gramene" id="AET4Gv20571400.2">
    <property type="protein sequence ID" value="AET4Gv20571400.2"/>
    <property type="gene ID" value="AET4Gv20571400"/>
</dbReference>
<evidence type="ECO:0000313" key="2">
    <source>
        <dbReference type="EnsemblPlants" id="AET4Gv20571400.2"/>
    </source>
</evidence>
<dbReference type="EnsemblPlants" id="AET4Gv20571400.2">
    <property type="protein sequence ID" value="AET4Gv20571400.2"/>
    <property type="gene ID" value="AET4Gv20571400"/>
</dbReference>
<feature type="region of interest" description="Disordered" evidence="1">
    <location>
        <begin position="53"/>
        <end position="82"/>
    </location>
</feature>
<evidence type="ECO:0000256" key="1">
    <source>
        <dbReference type="SAM" id="MobiDB-lite"/>
    </source>
</evidence>
<dbReference type="Proteomes" id="UP000015105">
    <property type="component" value="Chromosome 4D"/>
</dbReference>
<reference evidence="2" key="5">
    <citation type="journal article" date="2021" name="G3 (Bethesda)">
        <title>Aegilops tauschii genome assembly Aet v5.0 features greater sequence contiguity and improved annotation.</title>
        <authorList>
            <person name="Wang L."/>
            <person name="Zhu T."/>
            <person name="Rodriguez J.C."/>
            <person name="Deal K.R."/>
            <person name="Dubcovsky J."/>
            <person name="McGuire P.E."/>
            <person name="Lux T."/>
            <person name="Spannagl M."/>
            <person name="Mayer K.F.X."/>
            <person name="Baldrich P."/>
            <person name="Meyers B.C."/>
            <person name="Huo N."/>
            <person name="Gu Y.Q."/>
            <person name="Zhou H."/>
            <person name="Devos K.M."/>
            <person name="Bennetzen J.L."/>
            <person name="Unver T."/>
            <person name="Budak H."/>
            <person name="Gulick P.J."/>
            <person name="Galiba G."/>
            <person name="Kalapos B."/>
            <person name="Nelson D.R."/>
            <person name="Li P."/>
            <person name="You F.M."/>
            <person name="Luo M.C."/>
            <person name="Dvorak J."/>
        </authorList>
    </citation>
    <scope>NUCLEOTIDE SEQUENCE [LARGE SCALE GENOMIC DNA]</scope>
    <source>
        <strain evidence="2">cv. AL8/78</strain>
    </source>
</reference>
<organism evidence="2 3">
    <name type="scientific">Aegilops tauschii subsp. strangulata</name>
    <name type="common">Goatgrass</name>
    <dbReference type="NCBI Taxonomy" id="200361"/>
    <lineage>
        <taxon>Eukaryota</taxon>
        <taxon>Viridiplantae</taxon>
        <taxon>Streptophyta</taxon>
        <taxon>Embryophyta</taxon>
        <taxon>Tracheophyta</taxon>
        <taxon>Spermatophyta</taxon>
        <taxon>Magnoliopsida</taxon>
        <taxon>Liliopsida</taxon>
        <taxon>Poales</taxon>
        <taxon>Poaceae</taxon>
        <taxon>BOP clade</taxon>
        <taxon>Pooideae</taxon>
        <taxon>Triticodae</taxon>
        <taxon>Triticeae</taxon>
        <taxon>Triticinae</taxon>
        <taxon>Aegilops</taxon>
    </lineage>
</organism>
<reference evidence="3" key="1">
    <citation type="journal article" date="2014" name="Science">
        <title>Ancient hybridizations among the ancestral genomes of bread wheat.</title>
        <authorList>
            <consortium name="International Wheat Genome Sequencing Consortium,"/>
            <person name="Marcussen T."/>
            <person name="Sandve S.R."/>
            <person name="Heier L."/>
            <person name="Spannagl M."/>
            <person name="Pfeifer M."/>
            <person name="Jakobsen K.S."/>
            <person name="Wulff B.B."/>
            <person name="Steuernagel B."/>
            <person name="Mayer K.F."/>
            <person name="Olsen O.A."/>
        </authorList>
    </citation>
    <scope>NUCLEOTIDE SEQUENCE [LARGE SCALE GENOMIC DNA]</scope>
    <source>
        <strain evidence="3">cv. AL8/78</strain>
    </source>
</reference>
<proteinExistence type="predicted"/>
<dbReference type="PANTHER" id="PTHR33935:SF2">
    <property type="entry name" value="OS03G0245200 PROTEIN"/>
    <property type="match status" value="1"/>
</dbReference>
<name>A0A453IIT1_AEGTS</name>
<keyword evidence="3" id="KW-1185">Reference proteome</keyword>